<organism evidence="3 4">
    <name type="scientific">Allokutzneria multivorans</name>
    <dbReference type="NCBI Taxonomy" id="1142134"/>
    <lineage>
        <taxon>Bacteria</taxon>
        <taxon>Bacillati</taxon>
        <taxon>Actinomycetota</taxon>
        <taxon>Actinomycetes</taxon>
        <taxon>Pseudonocardiales</taxon>
        <taxon>Pseudonocardiaceae</taxon>
        <taxon>Allokutzneria</taxon>
    </lineage>
</organism>
<evidence type="ECO:0000313" key="3">
    <source>
        <dbReference type="EMBL" id="GAA4011677.1"/>
    </source>
</evidence>
<dbReference type="Proteomes" id="UP001501747">
    <property type="component" value="Unassembled WGS sequence"/>
</dbReference>
<dbReference type="Gene3D" id="1.10.10.10">
    <property type="entry name" value="Winged helix-like DNA-binding domain superfamily/Winged helix DNA-binding domain"/>
    <property type="match status" value="1"/>
</dbReference>
<reference evidence="4" key="1">
    <citation type="journal article" date="2019" name="Int. J. Syst. Evol. Microbiol.">
        <title>The Global Catalogue of Microorganisms (GCM) 10K type strain sequencing project: providing services to taxonomists for standard genome sequencing and annotation.</title>
        <authorList>
            <consortium name="The Broad Institute Genomics Platform"/>
            <consortium name="The Broad Institute Genome Sequencing Center for Infectious Disease"/>
            <person name="Wu L."/>
            <person name="Ma J."/>
        </authorList>
    </citation>
    <scope>NUCLEOTIDE SEQUENCE [LARGE SCALE GENOMIC DNA]</scope>
    <source>
        <strain evidence="4">JCM 17342</strain>
    </source>
</reference>
<name>A0ABP7SH34_9PSEU</name>
<dbReference type="CDD" id="cd00130">
    <property type="entry name" value="PAS"/>
    <property type="match status" value="1"/>
</dbReference>
<dbReference type="InterPro" id="IPR000792">
    <property type="entry name" value="Tscrpt_reg_LuxR_C"/>
</dbReference>
<accession>A0ABP7SH34</accession>
<gene>
    <name evidence="3" type="ORF">GCM10022247_37690</name>
</gene>
<evidence type="ECO:0000256" key="1">
    <source>
        <dbReference type="ARBA" id="ARBA00023125"/>
    </source>
</evidence>
<dbReference type="InterPro" id="IPR016032">
    <property type="entry name" value="Sig_transdc_resp-reg_C-effctor"/>
</dbReference>
<dbReference type="PROSITE" id="PS50043">
    <property type="entry name" value="HTH_LUXR_2"/>
    <property type="match status" value="1"/>
</dbReference>
<dbReference type="Pfam" id="PF00196">
    <property type="entry name" value="GerE"/>
    <property type="match status" value="1"/>
</dbReference>
<feature type="domain" description="HTH luxR-type" evidence="2">
    <location>
        <begin position="150"/>
        <end position="215"/>
    </location>
</feature>
<dbReference type="NCBIfam" id="TIGR00229">
    <property type="entry name" value="sensory_box"/>
    <property type="match status" value="1"/>
</dbReference>
<evidence type="ECO:0000313" key="4">
    <source>
        <dbReference type="Proteomes" id="UP001501747"/>
    </source>
</evidence>
<keyword evidence="4" id="KW-1185">Reference proteome</keyword>
<dbReference type="InterPro" id="IPR000014">
    <property type="entry name" value="PAS"/>
</dbReference>
<evidence type="ECO:0000259" key="2">
    <source>
        <dbReference type="PROSITE" id="PS50043"/>
    </source>
</evidence>
<dbReference type="Gene3D" id="3.30.450.20">
    <property type="entry name" value="PAS domain"/>
    <property type="match status" value="1"/>
</dbReference>
<proteinExistence type="predicted"/>
<dbReference type="PANTHER" id="PTHR43214">
    <property type="entry name" value="TWO-COMPONENT RESPONSE REGULATOR"/>
    <property type="match status" value="1"/>
</dbReference>
<protein>
    <recommendedName>
        <fullName evidence="2">HTH luxR-type domain-containing protein</fullName>
    </recommendedName>
</protein>
<dbReference type="InterPro" id="IPR013656">
    <property type="entry name" value="PAS_4"/>
</dbReference>
<comment type="caution">
    <text evidence="3">The sequence shown here is derived from an EMBL/GenBank/DDBJ whole genome shotgun (WGS) entry which is preliminary data.</text>
</comment>
<dbReference type="Pfam" id="PF08448">
    <property type="entry name" value="PAS_4"/>
    <property type="match status" value="1"/>
</dbReference>
<dbReference type="EMBL" id="BAABAL010000013">
    <property type="protein sequence ID" value="GAA4011677.1"/>
    <property type="molecule type" value="Genomic_DNA"/>
</dbReference>
<dbReference type="PANTHER" id="PTHR43214:SF43">
    <property type="entry name" value="TWO-COMPONENT RESPONSE REGULATOR"/>
    <property type="match status" value="1"/>
</dbReference>
<dbReference type="SUPFAM" id="SSF55785">
    <property type="entry name" value="PYP-like sensor domain (PAS domain)"/>
    <property type="match status" value="1"/>
</dbReference>
<dbReference type="InterPro" id="IPR039420">
    <property type="entry name" value="WalR-like"/>
</dbReference>
<dbReference type="InterPro" id="IPR035965">
    <property type="entry name" value="PAS-like_dom_sf"/>
</dbReference>
<dbReference type="InterPro" id="IPR036388">
    <property type="entry name" value="WH-like_DNA-bd_sf"/>
</dbReference>
<keyword evidence="1" id="KW-0238">DNA-binding</keyword>
<dbReference type="SMART" id="SM00421">
    <property type="entry name" value="HTH_LUXR"/>
    <property type="match status" value="1"/>
</dbReference>
<dbReference type="SUPFAM" id="SSF46894">
    <property type="entry name" value="C-terminal effector domain of the bipartite response regulators"/>
    <property type="match status" value="1"/>
</dbReference>
<sequence length="232" mass="25467">MILMTVLLDEGVLGGRGPLPAVSAERPVDLYKPLFERSGICMANLDPQLRVRDANSDFFREFGRQSSSVRGRLFQDFLHPSVEPRLRQQLGCLLDGRRASFGERMLGTRPDGTVFSGELTGIAATKADGTVGAVMVLVKAERDERAARPRVDPGKMLSDIDARILEGVAAGTSTVQMASRLYLSRQGVEYHVSTMFRKLKVTNRPALVSKAYALGILSTGCWPPKVVPEYEK</sequence>